<comment type="subcellular location">
    <subcellularLocation>
        <location evidence="1">Cell membrane</location>
        <topology evidence="1">Multi-pass membrane protein</topology>
    </subcellularLocation>
</comment>
<gene>
    <name evidence="9" type="ORF">SAMN04488694_105149</name>
    <name evidence="8" type="ORF">SAMN05192552_100884</name>
</gene>
<evidence type="ECO:0000256" key="5">
    <source>
        <dbReference type="ARBA" id="ARBA00023136"/>
    </source>
</evidence>
<name>A0A1G6Q0X1_9EURY</name>
<feature type="region of interest" description="Disordered" evidence="6">
    <location>
        <begin position="168"/>
        <end position="201"/>
    </location>
</feature>
<dbReference type="PANTHER" id="PTHR34584">
    <property type="entry name" value="NA(+)/H(+) ANTIPORTER SUBUNIT E1"/>
    <property type="match status" value="1"/>
</dbReference>
<dbReference type="OrthoDB" id="85180at2157"/>
<keyword evidence="2" id="KW-1003">Cell membrane</keyword>
<keyword evidence="5 7" id="KW-0472">Membrane</keyword>
<evidence type="ECO:0000256" key="4">
    <source>
        <dbReference type="ARBA" id="ARBA00022989"/>
    </source>
</evidence>
<dbReference type="STRING" id="392421.SAMN04488694_105149"/>
<organism evidence="8 11">
    <name type="scientific">Natrinema hispanicum</name>
    <dbReference type="NCBI Taxonomy" id="392421"/>
    <lineage>
        <taxon>Archaea</taxon>
        <taxon>Methanobacteriati</taxon>
        <taxon>Methanobacteriota</taxon>
        <taxon>Stenosarchaea group</taxon>
        <taxon>Halobacteria</taxon>
        <taxon>Halobacteriales</taxon>
        <taxon>Natrialbaceae</taxon>
        <taxon>Natrinema</taxon>
    </lineage>
</organism>
<keyword evidence="3 7" id="KW-0812">Transmembrane</keyword>
<proteinExistence type="predicted"/>
<dbReference type="PIRSF" id="PIRSF019239">
    <property type="entry name" value="MrpE"/>
    <property type="match status" value="1"/>
</dbReference>
<sequence>MRVRTWPVVGVVFAVLWVFVRGLPLTPVSIVRGLLAGLLVGLPVAFVFRRLYSKDLDLGRVMGAVPYAGLYLGAFTWELLRANVDVAYRVLSPGMPIEPEVILIPLRVESDIAITVIANSITITPGTVTLDYDDETNALYVHGVDGRDPEAIADPIRTWENYALELFNEAASPSDPPPDIVVSGGERDSTTDRQEEGVDDD</sequence>
<keyword evidence="10" id="KW-1185">Reference proteome</keyword>
<dbReference type="EMBL" id="FOIC01000005">
    <property type="protein sequence ID" value="SET31362.1"/>
    <property type="molecule type" value="Genomic_DNA"/>
</dbReference>
<evidence type="ECO:0000256" key="3">
    <source>
        <dbReference type="ARBA" id="ARBA00022692"/>
    </source>
</evidence>
<accession>A0A1G6Q0X1</accession>
<evidence type="ECO:0000313" key="8">
    <source>
        <dbReference type="EMBL" id="SDC86003.1"/>
    </source>
</evidence>
<evidence type="ECO:0000313" key="11">
    <source>
        <dbReference type="Proteomes" id="UP000324021"/>
    </source>
</evidence>
<dbReference type="InterPro" id="IPR002758">
    <property type="entry name" value="Cation_antiport_E"/>
</dbReference>
<evidence type="ECO:0000256" key="1">
    <source>
        <dbReference type="ARBA" id="ARBA00004651"/>
    </source>
</evidence>
<feature type="compositionally biased region" description="Basic and acidic residues" evidence="6">
    <location>
        <begin position="185"/>
        <end position="201"/>
    </location>
</feature>
<dbReference type="EMBL" id="FMZP01000008">
    <property type="protein sequence ID" value="SDC86003.1"/>
    <property type="molecule type" value="Genomic_DNA"/>
</dbReference>
<keyword evidence="4 7" id="KW-1133">Transmembrane helix</keyword>
<dbReference type="GO" id="GO:0005886">
    <property type="term" value="C:plasma membrane"/>
    <property type="evidence" value="ECO:0007669"/>
    <property type="project" value="UniProtKB-SubCell"/>
</dbReference>
<dbReference type="RefSeq" id="WP_092931556.1">
    <property type="nucleotide sequence ID" value="NZ_FMZP01000008.1"/>
</dbReference>
<feature type="transmembrane region" description="Helical" evidence="7">
    <location>
        <begin position="32"/>
        <end position="52"/>
    </location>
</feature>
<dbReference type="Proteomes" id="UP000199320">
    <property type="component" value="Unassembled WGS sequence"/>
</dbReference>
<evidence type="ECO:0000313" key="9">
    <source>
        <dbReference type="EMBL" id="SET31362.1"/>
    </source>
</evidence>
<protein>
    <submittedName>
        <fullName evidence="8">Multicomponent Na+:H+ antiporter subunit E</fullName>
    </submittedName>
</protein>
<dbReference type="AlphaFoldDB" id="A0A1G6Q0X1"/>
<evidence type="ECO:0000256" key="6">
    <source>
        <dbReference type="SAM" id="MobiDB-lite"/>
    </source>
</evidence>
<evidence type="ECO:0000256" key="2">
    <source>
        <dbReference type="ARBA" id="ARBA00022475"/>
    </source>
</evidence>
<dbReference type="Proteomes" id="UP000324021">
    <property type="component" value="Unassembled WGS sequence"/>
</dbReference>
<evidence type="ECO:0000256" key="7">
    <source>
        <dbReference type="SAM" id="Phobius"/>
    </source>
</evidence>
<evidence type="ECO:0000313" key="10">
    <source>
        <dbReference type="Proteomes" id="UP000199320"/>
    </source>
</evidence>
<dbReference type="Pfam" id="PF01899">
    <property type="entry name" value="MNHE"/>
    <property type="match status" value="1"/>
</dbReference>
<dbReference type="PANTHER" id="PTHR34584:SF1">
    <property type="entry name" value="NA(+)_H(+) ANTIPORTER SUBUNIT E1"/>
    <property type="match status" value="1"/>
</dbReference>
<reference evidence="10 11" key="2">
    <citation type="submission" date="2016-10" db="EMBL/GenBank/DDBJ databases">
        <authorList>
            <person name="Varghese N."/>
            <person name="Submissions S."/>
        </authorList>
    </citation>
    <scope>NUCLEOTIDE SEQUENCE [LARGE SCALE GENOMIC DNA]</scope>
    <source>
        <strain evidence="8 11">CDM_1</strain>
        <strain evidence="10">CDM_6</strain>
    </source>
</reference>
<reference evidence="9" key="1">
    <citation type="submission" date="2016-10" db="EMBL/GenBank/DDBJ databases">
        <authorList>
            <person name="de Groot N.N."/>
        </authorList>
    </citation>
    <scope>NUCLEOTIDE SEQUENCE [LARGE SCALE GENOMIC DNA]</scope>
    <source>
        <strain evidence="9">CDM_6</strain>
    </source>
</reference>
<dbReference type="GO" id="GO:0008324">
    <property type="term" value="F:monoatomic cation transmembrane transporter activity"/>
    <property type="evidence" value="ECO:0007669"/>
    <property type="project" value="InterPro"/>
</dbReference>